<gene>
    <name evidence="2" type="ORF">MESMT1_0497</name>
    <name evidence="3" type="ORF">SAMN02910340_00138</name>
</gene>
<dbReference type="Proteomes" id="UP000323733">
    <property type="component" value="Unassembled WGS sequence"/>
</dbReference>
<name>A0A1I6X345_METTE</name>
<organism evidence="3 5">
    <name type="scientific">Methanosarcina thermophila</name>
    <dbReference type="NCBI Taxonomy" id="2210"/>
    <lineage>
        <taxon>Archaea</taxon>
        <taxon>Methanobacteriati</taxon>
        <taxon>Methanobacteriota</taxon>
        <taxon>Stenosarchaea group</taxon>
        <taxon>Methanomicrobia</taxon>
        <taxon>Methanosarcinales</taxon>
        <taxon>Methanosarcinaceae</taxon>
        <taxon>Methanosarcina</taxon>
    </lineage>
</organism>
<keyword evidence="1" id="KW-0472">Membrane</keyword>
<accession>A0A3G9CTV6</accession>
<keyword evidence="1" id="KW-0812">Transmembrane</keyword>
<evidence type="ECO:0000256" key="1">
    <source>
        <dbReference type="SAM" id="Phobius"/>
    </source>
</evidence>
<evidence type="ECO:0000313" key="3">
    <source>
        <dbReference type="EMBL" id="SFT32596.1"/>
    </source>
</evidence>
<dbReference type="AlphaFoldDB" id="A0A1I6X345"/>
<feature type="transmembrane region" description="Helical" evidence="1">
    <location>
        <begin position="190"/>
        <end position="208"/>
    </location>
</feature>
<keyword evidence="1" id="KW-1133">Transmembrane helix</keyword>
<feature type="transmembrane region" description="Helical" evidence="1">
    <location>
        <begin position="65"/>
        <end position="84"/>
    </location>
</feature>
<dbReference type="Pfam" id="PF07895">
    <property type="entry name" value="DUF1673"/>
    <property type="match status" value="1"/>
</dbReference>
<evidence type="ECO:0000313" key="2">
    <source>
        <dbReference type="EMBL" id="BAW28427.1"/>
    </source>
</evidence>
<reference evidence="2 4" key="1">
    <citation type="submission" date="2016-09" db="EMBL/GenBank/DDBJ databases">
        <title>Complete Genome Sequence of Methanosarcina thermophila MT-1.</title>
        <authorList>
            <person name="Kouzuma A."/>
        </authorList>
    </citation>
    <scope>NUCLEOTIDE SEQUENCE [LARGE SCALE GENOMIC DNA]</scope>
    <source>
        <strain evidence="2 4">MT-1</strain>
    </source>
</reference>
<dbReference type="EMBL" id="FPAO01000001">
    <property type="protein sequence ID" value="SFT32596.1"/>
    <property type="molecule type" value="Genomic_DNA"/>
</dbReference>
<dbReference type="RefSeq" id="WP_149761558.1">
    <property type="nucleotide sequence ID" value="NZ_FPAO01000001.1"/>
</dbReference>
<sequence length="246" mass="29069">MVFEEHFKKLLGWCPMKDYLKKDGQEGCFPEFKLENRNIQLVPSSLGLHESGILKVRASLFDGRWILWILIITFFTIIVSLFFWTCIPEGSYLVIFSGLIMFLMPLMLFLNHPNTASVIPGKIMIKKPMRKLVVIKKEEIKQISVKRTGNRFGCWLIRLIYVIWIPLYFKKEIMTTLCDLKMLFPDYIELSQFLRQIALLTMFFIMFYNSELVAPYQQALEVTTNSNLRIWLYTEEPEKLTTILRN</sequence>
<feature type="transmembrane region" description="Helical" evidence="1">
    <location>
        <begin position="152"/>
        <end position="170"/>
    </location>
</feature>
<dbReference type="Proteomes" id="UP000265557">
    <property type="component" value="Chromosome"/>
</dbReference>
<accession>A0A1I6X345</accession>
<protein>
    <recommendedName>
        <fullName evidence="6">DUF1673 family protein</fullName>
    </recommendedName>
</protein>
<dbReference type="InterPro" id="IPR012874">
    <property type="entry name" value="DUF1673_METspp"/>
</dbReference>
<evidence type="ECO:0000313" key="4">
    <source>
        <dbReference type="Proteomes" id="UP000265557"/>
    </source>
</evidence>
<dbReference type="EMBL" id="AP017646">
    <property type="protein sequence ID" value="BAW28427.1"/>
    <property type="molecule type" value="Genomic_DNA"/>
</dbReference>
<keyword evidence="5" id="KW-1185">Reference proteome</keyword>
<proteinExistence type="predicted"/>
<reference evidence="3 5" key="2">
    <citation type="submission" date="2016-10" db="EMBL/GenBank/DDBJ databases">
        <authorList>
            <person name="Varghese N."/>
            <person name="Submissions S."/>
        </authorList>
    </citation>
    <scope>NUCLEOTIDE SEQUENCE [LARGE SCALE GENOMIC DNA]</scope>
    <source>
        <strain evidence="3 5">DSM 11855</strain>
    </source>
</reference>
<feature type="transmembrane region" description="Helical" evidence="1">
    <location>
        <begin position="90"/>
        <end position="110"/>
    </location>
</feature>
<evidence type="ECO:0000313" key="5">
    <source>
        <dbReference type="Proteomes" id="UP000323733"/>
    </source>
</evidence>
<evidence type="ECO:0008006" key="6">
    <source>
        <dbReference type="Google" id="ProtNLM"/>
    </source>
</evidence>